<dbReference type="InterPro" id="IPR038727">
    <property type="entry name" value="NadR/Ttd14_AAA_dom"/>
</dbReference>
<comment type="caution">
    <text evidence="2">The sequence shown here is derived from an EMBL/GenBank/DDBJ whole genome shotgun (WGS) entry which is preliminary data.</text>
</comment>
<dbReference type="InterPro" id="IPR027417">
    <property type="entry name" value="P-loop_NTPase"/>
</dbReference>
<accession>A0A2S9IUB5</accession>
<organism evidence="2 3">
    <name type="scientific">Sphingobacterium haloxyli</name>
    <dbReference type="NCBI Taxonomy" id="2100533"/>
    <lineage>
        <taxon>Bacteria</taxon>
        <taxon>Pseudomonadati</taxon>
        <taxon>Bacteroidota</taxon>
        <taxon>Sphingobacteriia</taxon>
        <taxon>Sphingobacteriales</taxon>
        <taxon>Sphingobacteriaceae</taxon>
        <taxon>Sphingobacterium</taxon>
    </lineage>
</organism>
<dbReference type="PANTHER" id="PTHR37512:SF1">
    <property type="entry name" value="NADR_TTD14 AAA DOMAIN-CONTAINING PROTEIN"/>
    <property type="match status" value="1"/>
</dbReference>
<dbReference type="PANTHER" id="PTHR37512">
    <property type="entry name" value="TRIFUNCTIONAL NAD BIOSYNTHESIS/REGULATOR PROTEIN NADR"/>
    <property type="match status" value="1"/>
</dbReference>
<reference evidence="2 3" key="1">
    <citation type="submission" date="2018-02" db="EMBL/GenBank/DDBJ databases">
        <title>The draft genome of Sphingobacterium sp. 5JN-11.</title>
        <authorList>
            <person name="Liu L."/>
            <person name="Li L."/>
            <person name="Liang L."/>
            <person name="Zhang X."/>
            <person name="Wang T."/>
        </authorList>
    </citation>
    <scope>NUCLEOTIDE SEQUENCE [LARGE SCALE GENOMIC DNA]</scope>
    <source>
        <strain evidence="2 3">5JN-11</strain>
    </source>
</reference>
<protein>
    <submittedName>
        <fullName evidence="2">NadR</fullName>
    </submittedName>
</protein>
<gene>
    <name evidence="2" type="ORF">C5745_19505</name>
</gene>
<dbReference type="OrthoDB" id="9151999at2"/>
<name>A0A2S9IUB5_9SPHI</name>
<proteinExistence type="predicted"/>
<dbReference type="Proteomes" id="UP000239711">
    <property type="component" value="Unassembled WGS sequence"/>
</dbReference>
<dbReference type="Gene3D" id="3.40.50.300">
    <property type="entry name" value="P-loop containing nucleotide triphosphate hydrolases"/>
    <property type="match status" value="1"/>
</dbReference>
<dbReference type="SUPFAM" id="SSF52540">
    <property type="entry name" value="P-loop containing nucleoside triphosphate hydrolases"/>
    <property type="match status" value="1"/>
</dbReference>
<evidence type="ECO:0000313" key="2">
    <source>
        <dbReference type="EMBL" id="PRD44127.1"/>
    </source>
</evidence>
<dbReference type="Pfam" id="PF13521">
    <property type="entry name" value="AAA_28"/>
    <property type="match status" value="1"/>
</dbReference>
<dbReference type="RefSeq" id="WP_105718696.1">
    <property type="nucleotide sequence ID" value="NZ_PVBQ01000029.1"/>
</dbReference>
<evidence type="ECO:0000313" key="3">
    <source>
        <dbReference type="Proteomes" id="UP000239711"/>
    </source>
</evidence>
<feature type="domain" description="NadR/Ttd14 AAA" evidence="1">
    <location>
        <begin position="8"/>
        <end position="163"/>
    </location>
</feature>
<keyword evidence="3" id="KW-1185">Reference proteome</keyword>
<dbReference type="EMBL" id="PVBQ01000029">
    <property type="protein sequence ID" value="PRD44127.1"/>
    <property type="molecule type" value="Genomic_DNA"/>
</dbReference>
<evidence type="ECO:0000259" key="1">
    <source>
        <dbReference type="Pfam" id="PF13521"/>
    </source>
</evidence>
<sequence length="178" mass="20525">MVDIPLTKIAVVGPESTGKSTMAQHLAHVLETVCVPEYARYYCRNLNREYTLQDEVNMFYGQIALEDSLTPLTKNDVLVCDTTMLTVKIWSDHLFNGTPQEVTDEINARKYDFYLLMDIDLPWEDDPLRDFPEKREHFMNVWKKELEALDASYKIISGTDAERLRNGLDAVDLFLGNN</sequence>
<dbReference type="InterPro" id="IPR052735">
    <property type="entry name" value="NAD_biosynth-regulator"/>
</dbReference>
<dbReference type="AlphaFoldDB" id="A0A2S9IUB5"/>